<sequence>MVTIVKDPNTKLNMRERIINEIIHLIYVLDINELPGWEDIDFFHIESLRNNAVISTEELFVLQDLLNNKYEEMLYQMYLEKFYLQ</sequence>
<dbReference type="Proteomes" id="UP001357223">
    <property type="component" value="Chromosome"/>
</dbReference>
<evidence type="ECO:0000313" key="2">
    <source>
        <dbReference type="Proteomes" id="UP001357223"/>
    </source>
</evidence>
<organism evidence="1 2">
    <name type="scientific">Niallia oryzisoli</name>
    <dbReference type="NCBI Taxonomy" id="1737571"/>
    <lineage>
        <taxon>Bacteria</taxon>
        <taxon>Bacillati</taxon>
        <taxon>Bacillota</taxon>
        <taxon>Bacilli</taxon>
        <taxon>Bacillales</taxon>
        <taxon>Bacillaceae</taxon>
        <taxon>Niallia</taxon>
    </lineage>
</organism>
<proteinExistence type="predicted"/>
<gene>
    <name evidence="1" type="ORF">R4Z09_15905</name>
</gene>
<dbReference type="EMBL" id="CP137640">
    <property type="protein sequence ID" value="WVX78801.1"/>
    <property type="molecule type" value="Genomic_DNA"/>
</dbReference>
<protein>
    <submittedName>
        <fullName evidence="1">Uncharacterized protein</fullName>
    </submittedName>
</protein>
<name>A0ABZ2C993_9BACI</name>
<accession>A0ABZ2C993</accession>
<evidence type="ECO:0000313" key="1">
    <source>
        <dbReference type="EMBL" id="WVX78801.1"/>
    </source>
</evidence>
<keyword evidence="2" id="KW-1185">Reference proteome</keyword>
<reference evidence="1 2" key="1">
    <citation type="submission" date="2023-10" db="EMBL/GenBank/DDBJ databases">
        <title>Niallia locisalis sp.nov. isolated from a salt pond sample.</title>
        <authorList>
            <person name="Li X.-J."/>
            <person name="Dong L."/>
        </authorList>
    </citation>
    <scope>NUCLEOTIDE SEQUENCE [LARGE SCALE GENOMIC DNA]</scope>
    <source>
        <strain evidence="1 2">DSM 29761</strain>
    </source>
</reference>
<dbReference type="RefSeq" id="WP_338447736.1">
    <property type="nucleotide sequence ID" value="NZ_CP137640.1"/>
</dbReference>